<accession>A0A7H1MDZ1</accession>
<keyword evidence="1 5" id="KW-1277">Toxin-antitoxin system</keyword>
<organism evidence="7 8">
    <name type="scientific">Neisseria musculi</name>
    <dbReference type="NCBI Taxonomy" id="1815583"/>
    <lineage>
        <taxon>Bacteria</taxon>
        <taxon>Pseudomonadati</taxon>
        <taxon>Pseudomonadota</taxon>
        <taxon>Betaproteobacteria</taxon>
        <taxon>Neisseriales</taxon>
        <taxon>Neisseriaceae</taxon>
        <taxon>Neisseria</taxon>
    </lineage>
</organism>
<comment type="function">
    <text evidence="5">Toxic component of a toxin-antitoxin (TA) system. An RNase.</text>
</comment>
<dbReference type="Gene3D" id="3.40.50.1010">
    <property type="entry name" value="5'-nuclease"/>
    <property type="match status" value="1"/>
</dbReference>
<reference evidence="7" key="1">
    <citation type="submission" date="2024-06" db="EMBL/GenBank/DDBJ databases">
        <title>Complete Genome Sequence of mouse commensal type strain Neisseria musculi.</title>
        <authorList>
            <person name="Thapa E."/>
            <person name="Aluvathingal J."/>
            <person name="Nadendla S."/>
            <person name="Mehta A."/>
            <person name="Tettelin H."/>
            <person name="Weyand N.J."/>
        </authorList>
    </citation>
    <scope>NUCLEOTIDE SEQUENCE</scope>
    <source>
        <strain evidence="7">NW831</strain>
    </source>
</reference>
<protein>
    <recommendedName>
        <fullName evidence="5">Ribonuclease VapC</fullName>
        <shortName evidence="5">RNase VapC</shortName>
        <ecNumber evidence="5">3.1.-.-</ecNumber>
    </recommendedName>
    <alternativeName>
        <fullName evidence="5">Toxin VapC</fullName>
    </alternativeName>
</protein>
<evidence type="ECO:0000313" key="7">
    <source>
        <dbReference type="EMBL" id="QNT59856.1"/>
    </source>
</evidence>
<dbReference type="InterPro" id="IPR002716">
    <property type="entry name" value="PIN_dom"/>
</dbReference>
<dbReference type="InterPro" id="IPR022907">
    <property type="entry name" value="VapC_family"/>
</dbReference>
<dbReference type="EMBL" id="CP060414">
    <property type="protein sequence ID" value="QNT59856.1"/>
    <property type="molecule type" value="Genomic_DNA"/>
</dbReference>
<dbReference type="PANTHER" id="PTHR39664:SF2">
    <property type="entry name" value="NUCLEIC ACID-BINDING PROTEIN, CONTAINING PIN DOMAIN-RELATED"/>
    <property type="match status" value="1"/>
</dbReference>
<gene>
    <name evidence="5" type="primary">vapC</name>
    <name evidence="7" type="ORF">H7A79_0493</name>
</gene>
<dbReference type="AlphaFoldDB" id="A0A7H1MDZ1"/>
<dbReference type="GO" id="GO:0016787">
    <property type="term" value="F:hydrolase activity"/>
    <property type="evidence" value="ECO:0007669"/>
    <property type="project" value="UniProtKB-KW"/>
</dbReference>
<dbReference type="Proteomes" id="UP000516412">
    <property type="component" value="Chromosome"/>
</dbReference>
<evidence type="ECO:0000256" key="1">
    <source>
        <dbReference type="ARBA" id="ARBA00022649"/>
    </source>
</evidence>
<dbReference type="KEGG" id="nmus:H7A79_0493"/>
<dbReference type="SUPFAM" id="SSF88723">
    <property type="entry name" value="PIN domain-like"/>
    <property type="match status" value="1"/>
</dbReference>
<evidence type="ECO:0000313" key="8">
    <source>
        <dbReference type="Proteomes" id="UP000516412"/>
    </source>
</evidence>
<keyword evidence="3 5" id="KW-0479">Metal-binding</keyword>
<dbReference type="GO" id="GO:0090729">
    <property type="term" value="F:toxin activity"/>
    <property type="evidence" value="ECO:0007669"/>
    <property type="project" value="UniProtKB-KW"/>
</dbReference>
<evidence type="ECO:0000256" key="4">
    <source>
        <dbReference type="ARBA" id="ARBA00022801"/>
    </source>
</evidence>
<dbReference type="RefSeq" id="WP_187000985.1">
    <property type="nucleotide sequence ID" value="NZ_CP060414.2"/>
</dbReference>
<evidence type="ECO:0000259" key="6">
    <source>
        <dbReference type="Pfam" id="PF01850"/>
    </source>
</evidence>
<dbReference type="CDD" id="cd18683">
    <property type="entry name" value="PIN_VapC-like"/>
    <property type="match status" value="1"/>
</dbReference>
<dbReference type="GO" id="GO:0000287">
    <property type="term" value="F:magnesium ion binding"/>
    <property type="evidence" value="ECO:0007669"/>
    <property type="project" value="UniProtKB-UniRule"/>
</dbReference>
<dbReference type="InterPro" id="IPR029060">
    <property type="entry name" value="PIN-like_dom_sf"/>
</dbReference>
<keyword evidence="8" id="KW-1185">Reference proteome</keyword>
<comment type="similarity">
    <text evidence="5">Belongs to the PINc/VapC protein family.</text>
</comment>
<comment type="cofactor">
    <cofactor evidence="5">
        <name>Mg(2+)</name>
        <dbReference type="ChEBI" id="CHEBI:18420"/>
    </cofactor>
</comment>
<name>A0A7H1MDZ1_9NEIS</name>
<feature type="binding site" evidence="5">
    <location>
        <position position="6"/>
    </location>
    <ligand>
        <name>Mg(2+)</name>
        <dbReference type="ChEBI" id="CHEBI:18420"/>
    </ligand>
</feature>
<evidence type="ECO:0000256" key="2">
    <source>
        <dbReference type="ARBA" id="ARBA00022722"/>
    </source>
</evidence>
<dbReference type="GO" id="GO:0004540">
    <property type="term" value="F:RNA nuclease activity"/>
    <property type="evidence" value="ECO:0007669"/>
    <property type="project" value="InterPro"/>
</dbReference>
<dbReference type="EC" id="3.1.-.-" evidence="5"/>
<keyword evidence="2 5" id="KW-0540">Nuclease</keyword>
<sequence length="131" mass="14316">MNITADTNILVRLLVNDDPAQPAAVKPILSRAGRICIPTSVFCELVWVLSHSYRFSRKDISWAVRGLLQTDNLVCHTGEILAGLALLEAGGDFADGVNKYAGRHLGADTFVTFDRKAALLLRNRGRKVTVP</sequence>
<feature type="domain" description="PIN" evidence="6">
    <location>
        <begin position="5"/>
        <end position="115"/>
    </location>
</feature>
<dbReference type="PANTHER" id="PTHR39664">
    <property type="match status" value="1"/>
</dbReference>
<keyword evidence="4 5" id="KW-0378">Hydrolase</keyword>
<keyword evidence="5" id="KW-0460">Magnesium</keyword>
<dbReference type="Pfam" id="PF01850">
    <property type="entry name" value="PIN"/>
    <property type="match status" value="1"/>
</dbReference>
<evidence type="ECO:0000256" key="5">
    <source>
        <dbReference type="HAMAP-Rule" id="MF_00265"/>
    </source>
</evidence>
<keyword evidence="5" id="KW-0800">Toxin</keyword>
<evidence type="ECO:0000256" key="3">
    <source>
        <dbReference type="ARBA" id="ARBA00022723"/>
    </source>
</evidence>
<dbReference type="HAMAP" id="MF_00265">
    <property type="entry name" value="VapC_Nob1"/>
    <property type="match status" value="1"/>
</dbReference>
<proteinExistence type="inferred from homology"/>
<feature type="binding site" evidence="5">
    <location>
        <position position="95"/>
    </location>
    <ligand>
        <name>Mg(2+)</name>
        <dbReference type="ChEBI" id="CHEBI:18420"/>
    </ligand>
</feature>